<protein>
    <submittedName>
        <fullName evidence="1">Uncharacterized protein</fullName>
    </submittedName>
</protein>
<gene>
    <name evidence="1" type="ORF">QFC24_006399</name>
</gene>
<evidence type="ECO:0000313" key="1">
    <source>
        <dbReference type="EMBL" id="KAJ9117685.1"/>
    </source>
</evidence>
<accession>A0ACC2X0U6</accession>
<proteinExistence type="predicted"/>
<comment type="caution">
    <text evidence="1">The sequence shown here is derived from an EMBL/GenBank/DDBJ whole genome shotgun (WGS) entry which is preliminary data.</text>
</comment>
<sequence>MAWRLADPYGTQGQGSWWQSAQPGTGLPGDDVPYVGSPLSSGLGRGLFGGSFSQPEQPALYQQQQSPQAAASKESTETAPADPLPNVSYQSVLNCFTLSYLNSHHKNKDILIRLLPTLPITPGVHSRDPEALPTGASASRARGRSRSHDRGESNTFRSVADAEQWRAGQLVKNVGVDPRFDWDAFPLTVGWRVRGEVRSLNQVGSDSAEGRDSDTSAGENDEIYSPSHLQLDEIPPSPTHADGEKRIHERQLADSASRRGRTSNPSGTPKTTRSMPRSTRSVTFVKHLENAETAPTIISNYLPYCIALELDDVVALRQQEERDAMNAAGFGLGGGAGNATGVERSRYNPRGRENAPRYAGEQPARAMQQIPVVSQWAAPAVSGVVSEFFAQFGYGFASASSNTSTSKSGNSNGTSDINNTGVLTRAAHTPAHKEKQPVKPALSRFVARWRARGRAAISAAQGVLDRVRGASVGVSAAITGVAESASADAGATGAAGSATEGLPEREQEHRRAQPATINASSAANASPHETSASRARSIDHSSRPSMPSRDREPVSAARPEEEYRTRPSMRSPRRREAVSPARSDDEADGDRFYRAPVSRRRESSESSEDGFQALSRQKGKQRRERDGDNDRDVEMRTPDVTSRRSSWSSDSQTSDRRSRPKPTTIVLATNRDRHLDGSPPRVQADALDTIHADDQGFDQYRDDEYEEDPTPVVDLPAIGSVAATPMTRGNTAFNAAQLDFVPLEDDKTDQGAVGSSRPATGSTIERANQRWQSGYSNTDAYFRSLSSFSDNRGRGPGRQGYAPATAGDSWVNDESDTDSADERRRSRRVRLRSPPPPTDVERMPKVEDGESRGTAAGPGTAANPAKIEDEDMDDIDEKTLHSWEARLHATLQKYTKRYEVPEYDDETDSEDENPDFAGIEEDSDAEMRVEAEEVPELGVKPLYGLGFNRDRTLPKFTRPKLKDFEDRHRGYDRGNQYRYGGQDRYQPYRRR</sequence>
<dbReference type="EMBL" id="JASBWV010000031">
    <property type="protein sequence ID" value="KAJ9117685.1"/>
    <property type="molecule type" value="Genomic_DNA"/>
</dbReference>
<name>A0ACC2X0U6_9TREE</name>
<evidence type="ECO:0000313" key="2">
    <source>
        <dbReference type="Proteomes" id="UP001234202"/>
    </source>
</evidence>
<reference evidence="1" key="1">
    <citation type="submission" date="2023-04" db="EMBL/GenBank/DDBJ databases">
        <title>Draft Genome sequencing of Naganishia species isolated from polar environments using Oxford Nanopore Technology.</title>
        <authorList>
            <person name="Leo P."/>
            <person name="Venkateswaran K."/>
        </authorList>
    </citation>
    <scope>NUCLEOTIDE SEQUENCE</scope>
    <source>
        <strain evidence="1">DBVPG 5303</strain>
    </source>
</reference>
<keyword evidence="2" id="KW-1185">Reference proteome</keyword>
<organism evidence="1 2">
    <name type="scientific">Naganishia onofrii</name>
    <dbReference type="NCBI Taxonomy" id="1851511"/>
    <lineage>
        <taxon>Eukaryota</taxon>
        <taxon>Fungi</taxon>
        <taxon>Dikarya</taxon>
        <taxon>Basidiomycota</taxon>
        <taxon>Agaricomycotina</taxon>
        <taxon>Tremellomycetes</taxon>
        <taxon>Filobasidiales</taxon>
        <taxon>Filobasidiaceae</taxon>
        <taxon>Naganishia</taxon>
    </lineage>
</organism>
<dbReference type="Proteomes" id="UP001234202">
    <property type="component" value="Unassembled WGS sequence"/>
</dbReference>